<dbReference type="InterPro" id="IPR036928">
    <property type="entry name" value="AS_sf"/>
</dbReference>
<dbReference type="NCBIfam" id="NF006169">
    <property type="entry name" value="PRK08310.1"/>
    <property type="match status" value="1"/>
</dbReference>
<dbReference type="Gene3D" id="3.90.1300.10">
    <property type="entry name" value="Amidase signature (AS) domain"/>
    <property type="match status" value="1"/>
</dbReference>
<sequence length="390" mass="42643">MKDYNAFVEELNVEPFAKESLSGLRFAVKDVLDVKGITASAGNPDWLRTHSPAKSHAPVVQRLLENGATLVGTTITDELMYSLNGENIHYGTPVNPKDHQRIPGGSSSGSAVAVAAKLVDFALGTDTAGSVRIPAAYCGLYGFRPTHNFLSIEGVIPLAPSFDTVGWMTCDTKTLLKVGEVLLQEESSAQAFTRVMVDKDAWALADEESKQALSPVLTTIENCFTQRESIEIADEGLVTWMNAFRTLQGIEVWKSHGEWIETVKPHFGPDIAARFEWASTLKEDESATEQQLKERIQNRLEKLLGDDGLLIIPTVPGKAPLVNMSGEEIEKRRSETIQLSSIAGLAGLPQVTIPVADVEGVPIGLSVIAGPKQDLRLLRWMDQHCDLWEK</sequence>
<dbReference type="SUPFAM" id="SSF75304">
    <property type="entry name" value="Amidase signature (AS) enzymes"/>
    <property type="match status" value="1"/>
</dbReference>
<organism evidence="2 3">
    <name type="scientific">Halalkalibacter nanhaiisediminis</name>
    <dbReference type="NCBI Taxonomy" id="688079"/>
    <lineage>
        <taxon>Bacteria</taxon>
        <taxon>Bacillati</taxon>
        <taxon>Bacillota</taxon>
        <taxon>Bacilli</taxon>
        <taxon>Bacillales</taxon>
        <taxon>Bacillaceae</taxon>
        <taxon>Halalkalibacter</taxon>
    </lineage>
</organism>
<comment type="caution">
    <text evidence="2">The sequence shown here is derived from an EMBL/GenBank/DDBJ whole genome shotgun (WGS) entry which is preliminary data.</text>
</comment>
<dbReference type="PROSITE" id="PS00571">
    <property type="entry name" value="AMIDASES"/>
    <property type="match status" value="1"/>
</dbReference>
<dbReference type="AlphaFoldDB" id="A0A562QCN9"/>
<accession>A0A562QCN9</accession>
<feature type="domain" description="Amidase" evidence="1">
    <location>
        <begin position="18"/>
        <end position="196"/>
    </location>
</feature>
<proteinExistence type="predicted"/>
<dbReference type="PANTHER" id="PTHR46310">
    <property type="entry name" value="AMIDASE 1"/>
    <property type="match status" value="1"/>
</dbReference>
<feature type="domain" description="Amidase" evidence="1">
    <location>
        <begin position="266"/>
        <end position="378"/>
    </location>
</feature>
<keyword evidence="3" id="KW-1185">Reference proteome</keyword>
<evidence type="ECO:0000313" key="2">
    <source>
        <dbReference type="EMBL" id="TWI54525.1"/>
    </source>
</evidence>
<dbReference type="Pfam" id="PF01425">
    <property type="entry name" value="Amidase"/>
    <property type="match status" value="2"/>
</dbReference>
<dbReference type="InterPro" id="IPR023631">
    <property type="entry name" value="Amidase_dom"/>
</dbReference>
<dbReference type="InterPro" id="IPR020556">
    <property type="entry name" value="Amidase_CS"/>
</dbReference>
<dbReference type="EMBL" id="VLKZ01000009">
    <property type="protein sequence ID" value="TWI54525.1"/>
    <property type="molecule type" value="Genomic_DNA"/>
</dbReference>
<dbReference type="Proteomes" id="UP000315711">
    <property type="component" value="Unassembled WGS sequence"/>
</dbReference>
<evidence type="ECO:0000259" key="1">
    <source>
        <dbReference type="Pfam" id="PF01425"/>
    </source>
</evidence>
<dbReference type="PANTHER" id="PTHR46310:SF7">
    <property type="entry name" value="AMIDASE 1"/>
    <property type="match status" value="1"/>
</dbReference>
<dbReference type="RefSeq" id="WP_144451313.1">
    <property type="nucleotide sequence ID" value="NZ_VLKZ01000009.1"/>
</dbReference>
<name>A0A562QCN9_9BACI</name>
<reference evidence="2 3" key="1">
    <citation type="journal article" date="2015" name="Stand. Genomic Sci.">
        <title>Genomic Encyclopedia of Bacterial and Archaeal Type Strains, Phase III: the genomes of soil and plant-associated and newly described type strains.</title>
        <authorList>
            <person name="Whitman W.B."/>
            <person name="Woyke T."/>
            <person name="Klenk H.P."/>
            <person name="Zhou Y."/>
            <person name="Lilburn T.G."/>
            <person name="Beck B.J."/>
            <person name="De Vos P."/>
            <person name="Vandamme P."/>
            <person name="Eisen J.A."/>
            <person name="Garrity G."/>
            <person name="Hugenholtz P."/>
            <person name="Kyrpides N.C."/>
        </authorList>
    </citation>
    <scope>NUCLEOTIDE SEQUENCE [LARGE SCALE GENOMIC DNA]</scope>
    <source>
        <strain evidence="2 3">CGMCC 1.10116</strain>
    </source>
</reference>
<protein>
    <submittedName>
        <fullName evidence="2">Amidase</fullName>
    </submittedName>
</protein>
<gene>
    <name evidence="2" type="ORF">IQ10_03078</name>
</gene>
<evidence type="ECO:0000313" key="3">
    <source>
        <dbReference type="Proteomes" id="UP000315711"/>
    </source>
</evidence>
<dbReference type="OrthoDB" id="9811471at2"/>